<dbReference type="SUPFAM" id="SSF54593">
    <property type="entry name" value="Glyoxalase/Bleomycin resistance protein/Dihydroxybiphenyl dioxygenase"/>
    <property type="match status" value="1"/>
</dbReference>
<reference evidence="3" key="1">
    <citation type="journal article" date="2019" name="Int. J. Syst. Evol. Microbiol.">
        <title>The Global Catalogue of Microorganisms (GCM) 10K type strain sequencing project: providing services to taxonomists for standard genome sequencing and annotation.</title>
        <authorList>
            <consortium name="The Broad Institute Genomics Platform"/>
            <consortium name="The Broad Institute Genome Sequencing Center for Infectious Disease"/>
            <person name="Wu L."/>
            <person name="Ma J."/>
        </authorList>
    </citation>
    <scope>NUCLEOTIDE SEQUENCE [LARGE SCALE GENOMIC DNA]</scope>
    <source>
        <strain evidence="3">JCM 17138</strain>
    </source>
</reference>
<protein>
    <submittedName>
        <fullName evidence="2">VOC family protein</fullName>
    </submittedName>
</protein>
<evidence type="ECO:0000313" key="2">
    <source>
        <dbReference type="EMBL" id="GAA3827921.1"/>
    </source>
</evidence>
<organism evidence="2 3">
    <name type="scientific">Streptomyces coacervatus</name>
    <dbReference type="NCBI Taxonomy" id="647381"/>
    <lineage>
        <taxon>Bacteria</taxon>
        <taxon>Bacillati</taxon>
        <taxon>Actinomycetota</taxon>
        <taxon>Actinomycetes</taxon>
        <taxon>Kitasatosporales</taxon>
        <taxon>Streptomycetaceae</taxon>
        <taxon>Streptomyces</taxon>
    </lineage>
</organism>
<proteinExistence type="predicted"/>
<dbReference type="InterPro" id="IPR029068">
    <property type="entry name" value="Glyas_Bleomycin-R_OHBP_Dase"/>
</dbReference>
<evidence type="ECO:0000259" key="1">
    <source>
        <dbReference type="PROSITE" id="PS51819"/>
    </source>
</evidence>
<name>A0ABP7IWE0_9ACTN</name>
<evidence type="ECO:0000313" key="3">
    <source>
        <dbReference type="Proteomes" id="UP001501009"/>
    </source>
</evidence>
<comment type="caution">
    <text evidence="2">The sequence shown here is derived from an EMBL/GenBank/DDBJ whole genome shotgun (WGS) entry which is preliminary data.</text>
</comment>
<dbReference type="RefSeq" id="WP_275776421.1">
    <property type="nucleotide sequence ID" value="NZ_BAABDE010000028.1"/>
</dbReference>
<accession>A0ABP7IWE0</accession>
<dbReference type="InterPro" id="IPR037523">
    <property type="entry name" value="VOC_core"/>
</dbReference>
<dbReference type="Pfam" id="PF13669">
    <property type="entry name" value="Glyoxalase_4"/>
    <property type="match status" value="1"/>
</dbReference>
<gene>
    <name evidence="2" type="ORF">GCM10022403_071450</name>
</gene>
<dbReference type="Proteomes" id="UP001501009">
    <property type="component" value="Unassembled WGS sequence"/>
</dbReference>
<dbReference type="EMBL" id="BAABDE010000028">
    <property type="protein sequence ID" value="GAA3827921.1"/>
    <property type="molecule type" value="Genomic_DNA"/>
</dbReference>
<keyword evidence="3" id="KW-1185">Reference proteome</keyword>
<feature type="domain" description="VOC" evidence="1">
    <location>
        <begin position="7"/>
        <end position="144"/>
    </location>
</feature>
<dbReference type="Gene3D" id="3.10.180.10">
    <property type="entry name" value="2,3-Dihydroxybiphenyl 1,2-Dioxygenase, domain 1"/>
    <property type="match status" value="1"/>
</dbReference>
<dbReference type="PROSITE" id="PS51819">
    <property type="entry name" value="VOC"/>
    <property type="match status" value="1"/>
</dbReference>
<sequence length="172" mass="18939">MSRIFGQIAQIGYVVRDLHAAMDFWVAQGVGPWFYQEPVQTDWFKYRGADSGMQMAAAVANSGDVQIELIQPLNDEPSLYKDFLDAGHEGAQHVAYWTKDYQELYDRALSLGYTVAQEGAIQGGRFAYLDTETHPGTVIEISDIGGAKGELFAALREMAAAWDGTNPINKVG</sequence>